<protein>
    <submittedName>
        <fullName evidence="1">Uncharacterized protein</fullName>
    </submittedName>
</protein>
<accession>A0AAJ1QY35</accession>
<name>A0AAJ1QY35_9FLAO</name>
<sequence length="288" mass="34541">MINRDKLYIFILILTLFCNCRNRNIEYYKNGNIKEKFLTKKGILKENFDNKKIQIILKQFADIEIDSSTILYFKDIRNQKKQIDIYYKTEHKQIIIQENGLIEREGFIKNGNPIFKWKFYGQTGKLELIRDFVFIKGKPFINQEKYYDSEEELTYRGNGFIEIKHKDTIKLNNEFKAVINLPIPFYKKKKSKIFVCLSKNTIDFNDDFSNEDEIEKVYFYNFNTEQNNKKWITGVNFNHSAVIGRKYNQSGKKLMKGIIYEYLDSSKDSLNSIRKKYFTIPFYVTKNE</sequence>
<evidence type="ECO:0000313" key="1">
    <source>
        <dbReference type="EMBL" id="MDN3620058.1"/>
    </source>
</evidence>
<proteinExistence type="predicted"/>
<evidence type="ECO:0000313" key="2">
    <source>
        <dbReference type="Proteomes" id="UP001228636"/>
    </source>
</evidence>
<dbReference type="EMBL" id="JAUFQH010000008">
    <property type="protein sequence ID" value="MDN3620058.1"/>
    <property type="molecule type" value="Genomic_DNA"/>
</dbReference>
<dbReference type="AlphaFoldDB" id="A0AAJ1QY35"/>
<organism evidence="1 2">
    <name type="scientific">Polaribacter sejongensis</name>
    <dbReference type="NCBI Taxonomy" id="985043"/>
    <lineage>
        <taxon>Bacteria</taxon>
        <taxon>Pseudomonadati</taxon>
        <taxon>Bacteroidota</taxon>
        <taxon>Flavobacteriia</taxon>
        <taxon>Flavobacteriales</taxon>
        <taxon>Flavobacteriaceae</taxon>
    </lineage>
</organism>
<dbReference type="RefSeq" id="WP_261972756.1">
    <property type="nucleotide sequence ID" value="NZ_CP103460.1"/>
</dbReference>
<comment type="caution">
    <text evidence="1">The sequence shown here is derived from an EMBL/GenBank/DDBJ whole genome shotgun (WGS) entry which is preliminary data.</text>
</comment>
<dbReference type="Proteomes" id="UP001228636">
    <property type="component" value="Unassembled WGS sequence"/>
</dbReference>
<reference evidence="1 2" key="1">
    <citation type="journal article" date="2014" name="Int. J. Syst. Evol. Microbiol.">
        <title>Complete genome sequence of Corynebacterium casei LMG S-19264T (=DSM 44701T), isolated from a smear-ripened cheese.</title>
        <authorList>
            <consortium name="US DOE Joint Genome Institute (JGI-PGF)"/>
            <person name="Walter F."/>
            <person name="Albersmeier A."/>
            <person name="Kalinowski J."/>
            <person name="Ruckert C."/>
        </authorList>
    </citation>
    <scope>NUCLEOTIDE SEQUENCE [LARGE SCALE GENOMIC DNA]</scope>
    <source>
        <strain evidence="1 2">CECT 8670</strain>
    </source>
</reference>
<gene>
    <name evidence="1" type="ORF">QWY81_11395</name>
</gene>